<reference evidence="1 2" key="1">
    <citation type="submission" date="2011-02" db="EMBL/GenBank/DDBJ databases">
        <authorList>
            <person name="Muzny D."/>
            <person name="Qin X."/>
            <person name="Deng J."/>
            <person name="Jiang H."/>
            <person name="Liu Y."/>
            <person name="Qu J."/>
            <person name="Song X.-Z."/>
            <person name="Zhang L."/>
            <person name="Thornton R."/>
            <person name="Coyle M."/>
            <person name="Francisco L."/>
            <person name="Jackson L."/>
            <person name="Javaid M."/>
            <person name="Korchina V."/>
            <person name="Kovar C."/>
            <person name="Mata R."/>
            <person name="Mathew T."/>
            <person name="Ngo R."/>
            <person name="Nguyen L."/>
            <person name="Nguyen N."/>
            <person name="Okwuonu G."/>
            <person name="Ongeri F."/>
            <person name="Pham C."/>
            <person name="Simmons D."/>
            <person name="Wilczek-Boney K."/>
            <person name="Hale W."/>
            <person name="Jakkamsetti A."/>
            <person name="Pham P."/>
            <person name="Ruth R."/>
            <person name="San Lucas F."/>
            <person name="Warren J."/>
            <person name="Zhang J."/>
            <person name="Zhao Z."/>
            <person name="Zhou C."/>
            <person name="Zhu D."/>
            <person name="Lee S."/>
            <person name="Bess C."/>
            <person name="Blankenburg K."/>
            <person name="Forbes L."/>
            <person name="Fu Q."/>
            <person name="Gubbala S."/>
            <person name="Hirani K."/>
            <person name="Jayaseelan J.C."/>
            <person name="Lara F."/>
            <person name="Munidasa M."/>
            <person name="Palculict T."/>
            <person name="Patil S."/>
            <person name="Pu L.-L."/>
            <person name="Saada N."/>
            <person name="Tang L."/>
            <person name="Weissenberger G."/>
            <person name="Zhu Y."/>
            <person name="Hemphill L."/>
            <person name="Shang Y."/>
            <person name="Youmans B."/>
            <person name="Ayvaz T."/>
            <person name="Ross M."/>
            <person name="Santibanez J."/>
            <person name="Aqrawi P."/>
            <person name="Gross S."/>
            <person name="Joshi V."/>
            <person name="Fowler G."/>
            <person name="Nazareth L."/>
            <person name="Reid J."/>
            <person name="Worley K."/>
            <person name="Petrosino J."/>
            <person name="Highlander S."/>
            <person name="Gibbs R."/>
        </authorList>
    </citation>
    <scope>NUCLEOTIDE SEQUENCE [LARGE SCALE GENOMIC DNA]</scope>
    <source>
        <strain evidence="1 2">ATCC BAA-1200</strain>
    </source>
</reference>
<name>F2B8R6_9NEIS</name>
<dbReference type="EMBL" id="AFAY01000003">
    <property type="protein sequence ID" value="EGF12186.1"/>
    <property type="molecule type" value="Genomic_DNA"/>
</dbReference>
<evidence type="ECO:0000313" key="1">
    <source>
        <dbReference type="EMBL" id="EGF12186.1"/>
    </source>
</evidence>
<proteinExistence type="predicted"/>
<protein>
    <submittedName>
        <fullName evidence="1">Outer membrane protein 8</fullName>
    </submittedName>
</protein>
<accession>F2B8R6</accession>
<sequence length="55" mass="5990">MRDGKAAAAGFVAFSHLRQFGRRSGRCAAQSGRLKKRIRRFSDGLYRKVSGSGCG</sequence>
<dbReference type="AlphaFoldDB" id="F2B8R6"/>
<dbReference type="HOGENOM" id="CLU_3027547_0_0_4"/>
<keyword evidence="2" id="KW-1185">Reference proteome</keyword>
<organism evidence="1 2">
    <name type="scientific">Neisseria bacilliformis ATCC BAA-1200</name>
    <dbReference type="NCBI Taxonomy" id="888742"/>
    <lineage>
        <taxon>Bacteria</taxon>
        <taxon>Pseudomonadati</taxon>
        <taxon>Pseudomonadota</taxon>
        <taxon>Betaproteobacteria</taxon>
        <taxon>Neisseriales</taxon>
        <taxon>Neisseriaceae</taxon>
        <taxon>Neisseria</taxon>
    </lineage>
</organism>
<dbReference type="Proteomes" id="UP000004105">
    <property type="component" value="Unassembled WGS sequence"/>
</dbReference>
<gene>
    <name evidence="1" type="ORF">HMPREF9123_0166</name>
</gene>
<evidence type="ECO:0000313" key="2">
    <source>
        <dbReference type="Proteomes" id="UP000004105"/>
    </source>
</evidence>
<comment type="caution">
    <text evidence="1">The sequence shown here is derived from an EMBL/GenBank/DDBJ whole genome shotgun (WGS) entry which is preliminary data.</text>
</comment>